<name>A0A507DPF1_9FUNG</name>
<dbReference type="Proteomes" id="UP000317494">
    <property type="component" value="Unassembled WGS sequence"/>
</dbReference>
<evidence type="ECO:0000313" key="5">
    <source>
        <dbReference type="Proteomes" id="UP000317494"/>
    </source>
</evidence>
<comment type="subcellular location">
    <subcellularLocation>
        <location evidence="2">Peroxisome membrane</location>
    </subcellularLocation>
</comment>
<comment type="similarity">
    <text evidence="1 2">Belongs to the peroxin-16 family.</text>
</comment>
<dbReference type="GO" id="GO:0005778">
    <property type="term" value="C:peroxisomal membrane"/>
    <property type="evidence" value="ECO:0007669"/>
    <property type="project" value="UniProtKB-SubCell"/>
</dbReference>
<dbReference type="PANTHER" id="PTHR13299">
    <property type="entry name" value="PEROXISOMAL MEMBRANE PROTEIN PEX16"/>
    <property type="match status" value="1"/>
</dbReference>
<sequence>MPPSSKGYSAFVLSNAPHIGSVESALRTLTYVLPGRFAHADLVAEAIGATVNIAALYHDKTLDLLARRQLKTTPSNFNKYTAAMLNTSPIYTKIAYALTLMGYLDNLLEQTLTRRFGMHIKWPFVTTYEVIKLALRLALIRMSRLRMLPHQAVEEREFDPTKLQPHDPHALNVSTGSITNNTGFVGSRSGKSFSTMEEVGRDPKTVESFLHSKALSGTVTKPTELLQPLDTFRTLAELAFILRPILYVLMIRKYGMNSWKPWTTSLALEIVSLAVQTEPSKFRWRSDLTELERNEYKKRMVFLVFYILRNPFFGVYTLPRLQKFIGWGSQKILISLVTGVVKDMIPMWENVYYLTAAY</sequence>
<evidence type="ECO:0000313" key="3">
    <source>
        <dbReference type="EMBL" id="TPX45751.1"/>
    </source>
</evidence>
<dbReference type="GO" id="GO:0007031">
    <property type="term" value="P:peroxisome organization"/>
    <property type="evidence" value="ECO:0007669"/>
    <property type="project" value="UniProtKB-KW"/>
</dbReference>
<protein>
    <recommendedName>
        <fullName evidence="2">Peroxisomal membrane protein PEX16</fullName>
    </recommendedName>
</protein>
<accession>A0A507DPF1</accession>
<evidence type="ECO:0000256" key="2">
    <source>
        <dbReference type="RuleBase" id="RU365003"/>
    </source>
</evidence>
<evidence type="ECO:0000256" key="1">
    <source>
        <dbReference type="ARBA" id="ARBA00009505"/>
    </source>
</evidence>
<reference evidence="5 6" key="1">
    <citation type="journal article" date="2019" name="Sci. Rep.">
        <title>Comparative genomics of chytrid fungi reveal insights into the obligate biotrophic and pathogenic lifestyle of Synchytrium endobioticum.</title>
        <authorList>
            <person name="van de Vossenberg B.T.L.H."/>
            <person name="Warris S."/>
            <person name="Nguyen H.D.T."/>
            <person name="van Gent-Pelzer M.P.E."/>
            <person name="Joly D.L."/>
            <person name="van de Geest H.C."/>
            <person name="Bonants P.J.M."/>
            <person name="Smith D.S."/>
            <person name="Levesque C.A."/>
            <person name="van der Lee T.A.J."/>
        </authorList>
    </citation>
    <scope>NUCLEOTIDE SEQUENCE [LARGE SCALE GENOMIC DNA]</scope>
    <source>
        <strain evidence="3 6">LEV6574</strain>
        <strain evidence="4 5">MB42</strain>
    </source>
</reference>
<proteinExistence type="inferred from homology"/>
<organism evidence="4 5">
    <name type="scientific">Synchytrium endobioticum</name>
    <dbReference type="NCBI Taxonomy" id="286115"/>
    <lineage>
        <taxon>Eukaryota</taxon>
        <taxon>Fungi</taxon>
        <taxon>Fungi incertae sedis</taxon>
        <taxon>Chytridiomycota</taxon>
        <taxon>Chytridiomycota incertae sedis</taxon>
        <taxon>Chytridiomycetes</taxon>
        <taxon>Synchytriales</taxon>
        <taxon>Synchytriaceae</taxon>
        <taxon>Synchytrium</taxon>
    </lineage>
</organism>
<dbReference type="VEuPathDB" id="FungiDB:SeMB42_g00823"/>
<dbReference type="EMBL" id="QEAM01000131">
    <property type="protein sequence ID" value="TPX45751.1"/>
    <property type="molecule type" value="Genomic_DNA"/>
</dbReference>
<dbReference type="InterPro" id="IPR013919">
    <property type="entry name" value="Pex16"/>
</dbReference>
<dbReference type="PANTHER" id="PTHR13299:SF0">
    <property type="entry name" value="PEROXISOMAL MEMBRANE PROTEIN PEX16"/>
    <property type="match status" value="1"/>
</dbReference>
<comment type="caution">
    <text evidence="4">The sequence shown here is derived from an EMBL/GenBank/DDBJ whole genome shotgun (WGS) entry which is preliminary data.</text>
</comment>
<keyword evidence="2" id="KW-0962">Peroxisome biogenesis</keyword>
<keyword evidence="5" id="KW-1185">Reference proteome</keyword>
<dbReference type="AlphaFoldDB" id="A0A507DPF1"/>
<dbReference type="OrthoDB" id="2021143at2759"/>
<evidence type="ECO:0000313" key="6">
    <source>
        <dbReference type="Proteomes" id="UP000320475"/>
    </source>
</evidence>
<gene>
    <name evidence="3" type="ORF">SeLEV6574_g03694</name>
    <name evidence="4" type="ORF">SeMB42_g00823</name>
</gene>
<evidence type="ECO:0000313" key="4">
    <source>
        <dbReference type="EMBL" id="TPX53366.1"/>
    </source>
</evidence>
<dbReference type="STRING" id="286115.A0A507DPF1"/>
<dbReference type="EMBL" id="QEAN01000018">
    <property type="protein sequence ID" value="TPX53366.1"/>
    <property type="molecule type" value="Genomic_DNA"/>
</dbReference>
<dbReference type="Pfam" id="PF08610">
    <property type="entry name" value="Pex16"/>
    <property type="match status" value="1"/>
</dbReference>
<dbReference type="Proteomes" id="UP000320475">
    <property type="component" value="Unassembled WGS sequence"/>
</dbReference>
<keyword evidence="2" id="KW-0576">Peroxisome</keyword>